<dbReference type="Proteomes" id="UP000217790">
    <property type="component" value="Unassembled WGS sequence"/>
</dbReference>
<evidence type="ECO:0000313" key="1">
    <source>
        <dbReference type="EMBL" id="PBK82382.1"/>
    </source>
</evidence>
<keyword evidence="2" id="KW-1185">Reference proteome</keyword>
<dbReference type="OrthoDB" id="10429478at2759"/>
<organism evidence="1 2">
    <name type="scientific">Armillaria gallica</name>
    <name type="common">Bulbous honey fungus</name>
    <name type="synonym">Armillaria bulbosa</name>
    <dbReference type="NCBI Taxonomy" id="47427"/>
    <lineage>
        <taxon>Eukaryota</taxon>
        <taxon>Fungi</taxon>
        <taxon>Dikarya</taxon>
        <taxon>Basidiomycota</taxon>
        <taxon>Agaricomycotina</taxon>
        <taxon>Agaricomycetes</taxon>
        <taxon>Agaricomycetidae</taxon>
        <taxon>Agaricales</taxon>
        <taxon>Marasmiineae</taxon>
        <taxon>Physalacriaceae</taxon>
        <taxon>Armillaria</taxon>
    </lineage>
</organism>
<dbReference type="EMBL" id="KZ293718">
    <property type="protein sequence ID" value="PBK82382.1"/>
    <property type="molecule type" value="Genomic_DNA"/>
</dbReference>
<proteinExistence type="predicted"/>
<reference evidence="2" key="1">
    <citation type="journal article" date="2017" name="Nat. Ecol. Evol.">
        <title>Genome expansion and lineage-specific genetic innovations in the forest pathogenic fungi Armillaria.</title>
        <authorList>
            <person name="Sipos G."/>
            <person name="Prasanna A.N."/>
            <person name="Walter M.C."/>
            <person name="O'Connor E."/>
            <person name="Balint B."/>
            <person name="Krizsan K."/>
            <person name="Kiss B."/>
            <person name="Hess J."/>
            <person name="Varga T."/>
            <person name="Slot J."/>
            <person name="Riley R."/>
            <person name="Boka B."/>
            <person name="Rigling D."/>
            <person name="Barry K."/>
            <person name="Lee J."/>
            <person name="Mihaltcheva S."/>
            <person name="LaButti K."/>
            <person name="Lipzen A."/>
            <person name="Waldron R."/>
            <person name="Moloney N.M."/>
            <person name="Sperisen C."/>
            <person name="Kredics L."/>
            <person name="Vagvoelgyi C."/>
            <person name="Patrignani A."/>
            <person name="Fitzpatrick D."/>
            <person name="Nagy I."/>
            <person name="Doyle S."/>
            <person name="Anderson J.B."/>
            <person name="Grigoriev I.V."/>
            <person name="Gueldener U."/>
            <person name="Muensterkoetter M."/>
            <person name="Nagy L.G."/>
        </authorList>
    </citation>
    <scope>NUCLEOTIDE SEQUENCE [LARGE SCALE GENOMIC DNA]</scope>
    <source>
        <strain evidence="2">Ar21-2</strain>
    </source>
</reference>
<accession>A0A2H3CT78</accession>
<name>A0A2H3CT78_ARMGA</name>
<dbReference type="InParanoid" id="A0A2H3CT78"/>
<dbReference type="AlphaFoldDB" id="A0A2H3CT78"/>
<sequence length="197" mass="22305">MILVSQDGLCTPSGRTRTAAIAAWSVCENGRSGVLVLHRRYSELLCTTPKLLQHGMDEEEVRPIWNGWSTTVNTAEVYERRVEPHRIDQILYGASLRGFDATPVIHVDGSAANYTEHSTSQIFIHNASLREFDGKPESQACSERMDGQLVNQQKRINGNLAARPLFCMDLYEPWPTIWKAPLEMSRCLFRQKDVSEL</sequence>
<gene>
    <name evidence="1" type="ORF">ARMGADRAFT_736373</name>
</gene>
<protein>
    <submittedName>
        <fullName evidence="1">Uncharacterized protein</fullName>
    </submittedName>
</protein>
<evidence type="ECO:0000313" key="2">
    <source>
        <dbReference type="Proteomes" id="UP000217790"/>
    </source>
</evidence>